<gene>
    <name evidence="2" type="ORF">S12H4_11093</name>
</gene>
<dbReference type="SUPFAM" id="SSF56601">
    <property type="entry name" value="beta-lactamase/transpeptidase-like"/>
    <property type="match status" value="1"/>
</dbReference>
<dbReference type="Pfam" id="PF00144">
    <property type="entry name" value="Beta-lactamase"/>
    <property type="match status" value="1"/>
</dbReference>
<dbReference type="Gene3D" id="3.40.710.10">
    <property type="entry name" value="DD-peptidase/beta-lactamase superfamily"/>
    <property type="match status" value="1"/>
</dbReference>
<evidence type="ECO:0000259" key="1">
    <source>
        <dbReference type="Pfam" id="PF00144"/>
    </source>
</evidence>
<accession>X1SIZ5</accession>
<dbReference type="PANTHER" id="PTHR43283:SF3">
    <property type="entry name" value="BETA-LACTAMASE FAMILY PROTEIN (AFU_ORTHOLOGUE AFUA_5G07500)"/>
    <property type="match status" value="1"/>
</dbReference>
<organism evidence="2">
    <name type="scientific">marine sediment metagenome</name>
    <dbReference type="NCBI Taxonomy" id="412755"/>
    <lineage>
        <taxon>unclassified sequences</taxon>
        <taxon>metagenomes</taxon>
        <taxon>ecological metagenomes</taxon>
    </lineage>
</organism>
<proteinExistence type="predicted"/>
<sequence>MKIKQINPAAFKKLSLEFQTYIDDNITGCVLCAIYHRDKLVYCNKFGWKDIENQNPIAFNDIFRIYSMTKPITCLAALILHEQGKFNLDDPLKKYLPEFKNLNVLKSFDYKTGETELEEVKNPITIRHLFTHTSGLSYGDEPDELPVDKLYGEKFGFTGEN</sequence>
<dbReference type="AlphaFoldDB" id="X1SIZ5"/>
<dbReference type="InterPro" id="IPR012338">
    <property type="entry name" value="Beta-lactam/transpept-like"/>
</dbReference>
<name>X1SIZ5_9ZZZZ</name>
<dbReference type="EMBL" id="BARW01004900">
    <property type="protein sequence ID" value="GAI67749.1"/>
    <property type="molecule type" value="Genomic_DNA"/>
</dbReference>
<dbReference type="PANTHER" id="PTHR43283">
    <property type="entry name" value="BETA-LACTAMASE-RELATED"/>
    <property type="match status" value="1"/>
</dbReference>
<evidence type="ECO:0000313" key="2">
    <source>
        <dbReference type="EMBL" id="GAI67749.1"/>
    </source>
</evidence>
<comment type="caution">
    <text evidence="2">The sequence shown here is derived from an EMBL/GenBank/DDBJ whole genome shotgun (WGS) entry which is preliminary data.</text>
</comment>
<protein>
    <recommendedName>
        <fullName evidence="1">Beta-lactamase-related domain-containing protein</fullName>
    </recommendedName>
</protein>
<reference evidence="2" key="1">
    <citation type="journal article" date="2014" name="Front. Microbiol.">
        <title>High frequency of phylogenetically diverse reductive dehalogenase-homologous genes in deep subseafloor sedimentary metagenomes.</title>
        <authorList>
            <person name="Kawai M."/>
            <person name="Futagami T."/>
            <person name="Toyoda A."/>
            <person name="Takaki Y."/>
            <person name="Nishi S."/>
            <person name="Hori S."/>
            <person name="Arai W."/>
            <person name="Tsubouchi T."/>
            <person name="Morono Y."/>
            <person name="Uchiyama I."/>
            <person name="Ito T."/>
            <person name="Fujiyama A."/>
            <person name="Inagaki F."/>
            <person name="Takami H."/>
        </authorList>
    </citation>
    <scope>NUCLEOTIDE SEQUENCE</scope>
    <source>
        <strain evidence="2">Expedition CK06-06</strain>
    </source>
</reference>
<feature type="non-terminal residue" evidence="2">
    <location>
        <position position="161"/>
    </location>
</feature>
<dbReference type="InterPro" id="IPR050789">
    <property type="entry name" value="Diverse_Enzym_Activities"/>
</dbReference>
<dbReference type="InterPro" id="IPR001466">
    <property type="entry name" value="Beta-lactam-related"/>
</dbReference>
<feature type="domain" description="Beta-lactamase-related" evidence="1">
    <location>
        <begin position="29"/>
        <end position="149"/>
    </location>
</feature>